<sequence length="257" mass="27310">MEAIGGGGGAPPAPTPAKPYATRIVKFQSILYTLRAFASHLRGLKRKCTQQWWDEFDIEELVVEGVVADVQLKCIMCENLFKALNPSQIAKTHLTERACKHRRALAAAASAATQSDASLAAPPGRGGSNSGGGPRGGGGSSGGGSSSGGASDSSSLQSGHSFLSSESDHTDLKAALAVVGLLPPTRKDLAGSLLDADPLINVIALFLIASKFFKQPLMLEQLRRVLPEWLRHKRGLPLMQLPLPERSRLHWQPPLPL</sequence>
<dbReference type="Pfam" id="PF25908">
    <property type="entry name" value="DUF7963"/>
    <property type="match status" value="1"/>
</dbReference>
<reference evidence="3" key="1">
    <citation type="submission" date="2021-02" db="EMBL/GenBank/DDBJ databases">
        <title>First Annotated Genome of the Yellow-green Alga Tribonema minus.</title>
        <authorList>
            <person name="Mahan K.M."/>
        </authorList>
    </citation>
    <scope>NUCLEOTIDE SEQUENCE</scope>
    <source>
        <strain evidence="3">UTEX B ZZ1240</strain>
    </source>
</reference>
<name>A0A835YQ56_9STRA</name>
<feature type="domain" description="DUF7963" evidence="2">
    <location>
        <begin position="65"/>
        <end position="100"/>
    </location>
</feature>
<protein>
    <recommendedName>
        <fullName evidence="2">DUF7963 domain-containing protein</fullName>
    </recommendedName>
</protein>
<dbReference type="Proteomes" id="UP000664859">
    <property type="component" value="Unassembled WGS sequence"/>
</dbReference>
<keyword evidence="4" id="KW-1185">Reference proteome</keyword>
<feature type="compositionally biased region" description="Low complexity" evidence="1">
    <location>
        <begin position="148"/>
        <end position="165"/>
    </location>
</feature>
<feature type="region of interest" description="Disordered" evidence="1">
    <location>
        <begin position="115"/>
        <end position="165"/>
    </location>
</feature>
<evidence type="ECO:0000313" key="3">
    <source>
        <dbReference type="EMBL" id="KAG5175159.1"/>
    </source>
</evidence>
<comment type="caution">
    <text evidence="3">The sequence shown here is derived from an EMBL/GenBank/DDBJ whole genome shotgun (WGS) entry which is preliminary data.</text>
</comment>
<gene>
    <name evidence="3" type="ORF">JKP88DRAFT_283820</name>
</gene>
<evidence type="ECO:0000313" key="4">
    <source>
        <dbReference type="Proteomes" id="UP000664859"/>
    </source>
</evidence>
<feature type="compositionally biased region" description="Gly residues" evidence="1">
    <location>
        <begin position="124"/>
        <end position="147"/>
    </location>
</feature>
<accession>A0A835YQ56</accession>
<dbReference type="EMBL" id="JAFCMP010000553">
    <property type="protein sequence ID" value="KAG5175159.1"/>
    <property type="molecule type" value="Genomic_DNA"/>
</dbReference>
<evidence type="ECO:0000256" key="1">
    <source>
        <dbReference type="SAM" id="MobiDB-lite"/>
    </source>
</evidence>
<dbReference type="AlphaFoldDB" id="A0A835YQ56"/>
<evidence type="ECO:0000259" key="2">
    <source>
        <dbReference type="Pfam" id="PF25908"/>
    </source>
</evidence>
<organism evidence="3 4">
    <name type="scientific">Tribonema minus</name>
    <dbReference type="NCBI Taxonomy" id="303371"/>
    <lineage>
        <taxon>Eukaryota</taxon>
        <taxon>Sar</taxon>
        <taxon>Stramenopiles</taxon>
        <taxon>Ochrophyta</taxon>
        <taxon>PX clade</taxon>
        <taxon>Xanthophyceae</taxon>
        <taxon>Tribonematales</taxon>
        <taxon>Tribonemataceae</taxon>
        <taxon>Tribonema</taxon>
    </lineage>
</organism>
<proteinExistence type="predicted"/>
<dbReference type="InterPro" id="IPR058269">
    <property type="entry name" value="DUF7963"/>
</dbReference>